<dbReference type="Proteomes" id="UP000595618">
    <property type="component" value="Chromosome"/>
</dbReference>
<organism evidence="1 2">
    <name type="scientific">Candidatus Sungiibacteriota bacterium</name>
    <dbReference type="NCBI Taxonomy" id="2750080"/>
    <lineage>
        <taxon>Bacteria</taxon>
        <taxon>Candidatus Sungiibacteriota</taxon>
    </lineage>
</organism>
<accession>A0A7T5RK59</accession>
<evidence type="ECO:0000313" key="1">
    <source>
        <dbReference type="EMBL" id="QQG45624.1"/>
    </source>
</evidence>
<name>A0A7T5RK59_9BACT</name>
<proteinExistence type="predicted"/>
<protein>
    <submittedName>
        <fullName evidence="1">Uncharacterized protein</fullName>
    </submittedName>
</protein>
<dbReference type="AlphaFoldDB" id="A0A7T5RK59"/>
<gene>
    <name evidence="1" type="ORF">HYW89_01750</name>
</gene>
<reference evidence="1 2" key="1">
    <citation type="submission" date="2020-07" db="EMBL/GenBank/DDBJ databases">
        <title>Huge and variable diversity of episymbiotic CPR bacteria and DPANN archaea in groundwater ecosystems.</title>
        <authorList>
            <person name="He C.Y."/>
            <person name="Keren R."/>
            <person name="Whittaker M."/>
            <person name="Farag I.F."/>
            <person name="Doudna J."/>
            <person name="Cate J.H.D."/>
            <person name="Banfield J.F."/>
        </authorList>
    </citation>
    <scope>NUCLEOTIDE SEQUENCE [LARGE SCALE GENOMIC DNA]</scope>
    <source>
        <strain evidence="1">NC_groundwater_541_Ag_S-0.1um_46_50</strain>
    </source>
</reference>
<evidence type="ECO:0000313" key="2">
    <source>
        <dbReference type="Proteomes" id="UP000595618"/>
    </source>
</evidence>
<sequence length="854" mass="97383">MSARIGAEELKEAITKLKTQPRYLRAPSGKKVLKKAVKSGLDWKKLEELFGRSQSAIEKALSYHGVAKPRNKTSDYSEEQLKIAKEKYTASFLVESKQGSAELSQQMVQALNAQRLQEGKKTVSLNALRCAIHDLKPDWKWGWPAAKTTATSPRTKREEKPPEFLQRRWPEPETIEVPRDKWERPGARVAYLSYSAYRNSGWRQGLPQLAVEIAANYGCHFPVFAGGLLDKEWVQKEVKRLTANFGRRYAGEITEHVKDEIVRALLSTLPKSKKPDGSLARWYLMASIPYDGPEQQAEAILRRLQELREDVRQYKTGGERIEIKQPDGRPSIWHGVVLPKKRRLSSKYMSAKPERDIEDVEDQTSRGYPDLWVHGTSATAIFKPSGERAVPYITLPAIHKLEAEKKQIAENQVGLAIVEEMPDGDRLIHWWSLRDLIARERGFITGIKEGATDLHKKIVAIIKREGARHPGRLADELGIDRQTLNQEIQFLVEPKRSGRLTWPGLQYDEHSQRYDFHGDWTQEMLRYALPRDGEGWHEDSFLFFGCLHAGYTTTDYDFVVKNFPEIILKYGIKVLAGVGDFIAGLHHSFMHKGEIFQLNNTEQEQFAGEIVATVIYKVFTARFEEALKLFEGRTPTTEEITSLVDKSLLLFLIKKGNHDTWQEYDGNTALQKFYDTLTALLPYHLRVYLAGKGFTTIDPTAIVRKKTVLVPEHRPVYTLPSGINVGLTHPHMARADTTSLRAEKALKFFAQRYGCQVVGVANFHVAVCAHKWWPKNGQCVVMQTGTEVILTDFEYNKLKGLDFGPLLLKTLSYKGRIYRTTMAAFNKPLLTEEEIPPKWTDVTKLKKRLGLLGY</sequence>
<dbReference type="EMBL" id="CP066690">
    <property type="protein sequence ID" value="QQG45624.1"/>
    <property type="molecule type" value="Genomic_DNA"/>
</dbReference>